<organism evidence="2 3">
    <name type="scientific">Candidatus Gallipaludibacter merdavium</name>
    <dbReference type="NCBI Taxonomy" id="2840839"/>
    <lineage>
        <taxon>Bacteria</taxon>
        <taxon>Pseudomonadati</taxon>
        <taxon>Bacteroidota</taxon>
        <taxon>Bacteroidia</taxon>
        <taxon>Bacteroidales</taxon>
        <taxon>Candidatus Gallipaludibacter</taxon>
    </lineage>
</organism>
<dbReference type="InterPro" id="IPR026444">
    <property type="entry name" value="Secre_tail"/>
</dbReference>
<reference evidence="2" key="1">
    <citation type="submission" date="2020-10" db="EMBL/GenBank/DDBJ databases">
        <authorList>
            <person name="Gilroy R."/>
        </authorList>
    </citation>
    <scope>NUCLEOTIDE SEQUENCE</scope>
    <source>
        <strain evidence="2">G3-3990</strain>
    </source>
</reference>
<reference evidence="2" key="2">
    <citation type="journal article" date="2021" name="PeerJ">
        <title>Extensive microbial diversity within the chicken gut microbiome revealed by metagenomics and culture.</title>
        <authorList>
            <person name="Gilroy R."/>
            <person name="Ravi A."/>
            <person name="Getino M."/>
            <person name="Pursley I."/>
            <person name="Horton D.L."/>
            <person name="Alikhan N.F."/>
            <person name="Baker D."/>
            <person name="Gharbi K."/>
            <person name="Hall N."/>
            <person name="Watson M."/>
            <person name="Adriaenssens E.M."/>
            <person name="Foster-Nyarko E."/>
            <person name="Jarju S."/>
            <person name="Secka A."/>
            <person name="Antonio M."/>
            <person name="Oren A."/>
            <person name="Chaudhuri R.R."/>
            <person name="La Ragione R."/>
            <person name="Hildebrand F."/>
            <person name="Pallen M.J."/>
        </authorList>
    </citation>
    <scope>NUCLEOTIDE SEQUENCE</scope>
    <source>
        <strain evidence="2">G3-3990</strain>
    </source>
</reference>
<accession>A0A9D9N3X3</accession>
<evidence type="ECO:0000313" key="3">
    <source>
        <dbReference type="Proteomes" id="UP000823641"/>
    </source>
</evidence>
<dbReference type="NCBIfam" id="TIGR04183">
    <property type="entry name" value="Por_Secre_tail"/>
    <property type="match status" value="1"/>
</dbReference>
<dbReference type="Proteomes" id="UP000823641">
    <property type="component" value="Unassembled WGS sequence"/>
</dbReference>
<keyword evidence="1" id="KW-0732">Signal</keyword>
<feature type="chain" id="PRO_5038891574" evidence="1">
    <location>
        <begin position="21"/>
        <end position="1341"/>
    </location>
</feature>
<gene>
    <name evidence="2" type="ORF">IAA73_03785</name>
</gene>
<protein>
    <submittedName>
        <fullName evidence="2">T9SS type A sorting domain-containing protein</fullName>
    </submittedName>
</protein>
<evidence type="ECO:0000256" key="1">
    <source>
        <dbReference type="SAM" id="SignalP"/>
    </source>
</evidence>
<proteinExistence type="predicted"/>
<sequence>MRWRFLILAMLLLTTTKVLRAQSGSSCSDAIPFVLERPFVQEETELWYYVQLTEEERGKECVLTLSTTHTETITITADVYTTCDNKLFDATTVLAPGQTKTQTLQAGLVNNVLDNYGGRAYLKLHISSGKIDFQVEVRVPESETEDPLCLDAFEVVNNPANGQNDTTKYNLAAEQPTWFSFTSEGNQTVDLYFEPTSPDDKYSEKTVELYFDCASDAQYVRTGTADTVIRGYVIPAGTYYAKFTGTANGKATFVVRDVNLPCVDAVTMEHGMTYTTAAGDNWYRFYTDYATELPIENTGTSDVEITLYEGVCGGEQTDMGWRQLENVTIAAGTSYLFDNLAANALGHAYYLKVTGATTLSVGGGNSCETAMWLVDGGVYELQPGQTYWYKYEFDGKSEIKATFTGDNPTTTKYIGGYLDCETAAVFSTSFTKDVVDEGIVLPEGLYYGSIRVDAACTMTIDIYTSSVDKDCAYATELNYGDMAIAAGWYDFVGDGDLTILAEAENTRISAIYRMICGSTAPNHQVEVMTDIELSSNEMLHIPLEPLRPGWHYYVVLESGVFSVINGDNCSRALYIEPGKPYRMHAGQSVWYTYTFNGHEKMSVTYTPDEAGAVVNKEAVLYFNCGEEPAYTGTSTAETISRDYVIPAGTYYAKLTADKDGVAVFTVEEVNEACAVADTIGSTAAPYATDITVNGEKWFYFEPNPGIDLTLEVVSGTPVVSLYKGVCNVGTASDYNYWEAVFEDQTMAANDSYALQQDPNLPYGGYYFKVENGTIRFTTLTYGGRTCEDAYEITVGEEYEVADVTWFVLTTDGTKSFRADFTPMLEGEVVTKEVALFFDCADTEPIATRTSTTDHVELDYVVPAGTYYLRLTTTASTNNAGTIVFSYGEDIPCAVAEDIVLGQTYTEAEGTAWYKIADDVTPLLYVETNAEVRVYKGICSSTTENRNYWMAVDTIRHEAKVEVLDELLFDNLNIGEYYFEVVAQANDTVRFTSYVASVERRDTVCAGEQVTIGTEIYTIDHDMTICDTVEYVYTARPEFTLDSLYIYHFTTYRSPEVPELQMWPTAVCGDTLHLEEASEAAWQLLTASITPEQSAPVEAWWEVLDVSGNAYSRYDGEKTAPGVETITVRYAVKTLCEETVYSEGKALTVGLPNADNFAEYDNIPAVSKYDWLLMLNVKQLQEQGYEFTEEDVTWYRVVGTKDLLGSDDSDDELLGKGYYYTVGETLVGTGDYYATVDLQPNASEAMCGGILRTQVFSFVSTGKEGVAIYPNMLASGEQVNVTGLPDDTAVEITVYDMMGQVLHRFHTQGQTTYSFATQAVPGYYMVQVRFEEKEQILKYVVK</sequence>
<evidence type="ECO:0000313" key="2">
    <source>
        <dbReference type="EMBL" id="MBO8459437.1"/>
    </source>
</evidence>
<comment type="caution">
    <text evidence="2">The sequence shown here is derived from an EMBL/GenBank/DDBJ whole genome shotgun (WGS) entry which is preliminary data.</text>
</comment>
<name>A0A9D9N3X3_9BACT</name>
<feature type="signal peptide" evidence="1">
    <location>
        <begin position="1"/>
        <end position="20"/>
    </location>
</feature>
<dbReference type="EMBL" id="JADIMG010000036">
    <property type="protein sequence ID" value="MBO8459437.1"/>
    <property type="molecule type" value="Genomic_DNA"/>
</dbReference>